<dbReference type="AlphaFoldDB" id="A0ABC8RHE0"/>
<proteinExistence type="predicted"/>
<organism evidence="2 3">
    <name type="scientific">Ilex paraguariensis</name>
    <name type="common">yerba mate</name>
    <dbReference type="NCBI Taxonomy" id="185542"/>
    <lineage>
        <taxon>Eukaryota</taxon>
        <taxon>Viridiplantae</taxon>
        <taxon>Streptophyta</taxon>
        <taxon>Embryophyta</taxon>
        <taxon>Tracheophyta</taxon>
        <taxon>Spermatophyta</taxon>
        <taxon>Magnoliopsida</taxon>
        <taxon>eudicotyledons</taxon>
        <taxon>Gunneridae</taxon>
        <taxon>Pentapetalae</taxon>
        <taxon>asterids</taxon>
        <taxon>campanulids</taxon>
        <taxon>Aquifoliales</taxon>
        <taxon>Aquifoliaceae</taxon>
        <taxon>Ilex</taxon>
    </lineage>
</organism>
<keyword evidence="1" id="KW-0472">Membrane</keyword>
<dbReference type="EMBL" id="CAUOFW020001136">
    <property type="protein sequence ID" value="CAK9141447.1"/>
    <property type="molecule type" value="Genomic_DNA"/>
</dbReference>
<name>A0ABC8RHE0_9AQUA</name>
<evidence type="ECO:0000313" key="2">
    <source>
        <dbReference type="EMBL" id="CAK9141447.1"/>
    </source>
</evidence>
<comment type="caution">
    <text evidence="2">The sequence shown here is derived from an EMBL/GenBank/DDBJ whole genome shotgun (WGS) entry which is preliminary data.</text>
</comment>
<sequence>MKKSNFNLWFSGERTRVGDLLISVIGSLVKMACQAMHYWTFSGLVGAFVDLAIAYLLLCASTITFFASKFLGIFGLCLPCPCNGLFGTPNRNYCLHRMLLDLPAENVSNVQFSIKTKFPFDSIWVKEQNCHLNMMLVKERDGNVDGFVEVEGEASCSFISDAKKSQIVAKRDLVPRTEIGVESGMIESPGVKEERFDLKGKGVENQMPKGGIRRRRKVGAACGILSSVSSYDPSSEDKQDIPLNPSINNEGNEIIEGSSMPATAGIDANHQCKLCFLLLFQCILFVSLKCYTFINEKFYSLSLFRCIFLVD</sequence>
<accession>A0ABC8RHE0</accession>
<dbReference type="Proteomes" id="UP001642360">
    <property type="component" value="Unassembled WGS sequence"/>
</dbReference>
<evidence type="ECO:0000256" key="1">
    <source>
        <dbReference type="SAM" id="Phobius"/>
    </source>
</evidence>
<evidence type="ECO:0008006" key="4">
    <source>
        <dbReference type="Google" id="ProtNLM"/>
    </source>
</evidence>
<keyword evidence="1" id="KW-1133">Transmembrane helix</keyword>
<keyword evidence="3" id="KW-1185">Reference proteome</keyword>
<feature type="transmembrane region" description="Helical" evidence="1">
    <location>
        <begin position="45"/>
        <end position="66"/>
    </location>
</feature>
<gene>
    <name evidence="2" type="ORF">ILEXP_LOCUS9031</name>
</gene>
<evidence type="ECO:0000313" key="3">
    <source>
        <dbReference type="Proteomes" id="UP001642360"/>
    </source>
</evidence>
<protein>
    <recommendedName>
        <fullName evidence="4">Reticulon-like protein</fullName>
    </recommendedName>
</protein>
<reference evidence="2 3" key="1">
    <citation type="submission" date="2024-02" db="EMBL/GenBank/DDBJ databases">
        <authorList>
            <person name="Vignale AGUSTIN F."/>
            <person name="Sosa J E."/>
            <person name="Modenutti C."/>
        </authorList>
    </citation>
    <scope>NUCLEOTIDE SEQUENCE [LARGE SCALE GENOMIC DNA]</scope>
</reference>
<keyword evidence="1" id="KW-0812">Transmembrane</keyword>